<dbReference type="EMBL" id="MKIO01000029">
    <property type="protein sequence ID" value="OLP55454.1"/>
    <property type="molecule type" value="Genomic_DNA"/>
</dbReference>
<dbReference type="Gene3D" id="2.40.50.140">
    <property type="entry name" value="Nucleic acid-binding proteins"/>
    <property type="match status" value="1"/>
</dbReference>
<dbReference type="PROSITE" id="PS50126">
    <property type="entry name" value="S1"/>
    <property type="match status" value="1"/>
</dbReference>
<evidence type="ECO:0000313" key="11">
    <source>
        <dbReference type="Proteomes" id="UP000186143"/>
    </source>
</evidence>
<evidence type="ECO:0000256" key="7">
    <source>
        <dbReference type="HAMAP-Rule" id="MF_01895"/>
    </source>
</evidence>
<dbReference type="GO" id="GO:0006402">
    <property type="term" value="P:mRNA catabolic process"/>
    <property type="evidence" value="ECO:0007669"/>
    <property type="project" value="TreeGrafter"/>
</dbReference>
<comment type="function">
    <text evidence="7">3'-5' exoribonuclease that releases 5'-nucleoside monophosphates and is involved in maturation of structured RNAs.</text>
</comment>
<dbReference type="Proteomes" id="UP000186143">
    <property type="component" value="Unassembled WGS sequence"/>
</dbReference>
<dbReference type="SUPFAM" id="SSF50249">
    <property type="entry name" value="Nucleic acid-binding proteins"/>
    <property type="match status" value="2"/>
</dbReference>
<dbReference type="InterPro" id="IPR001900">
    <property type="entry name" value="RNase_II/R"/>
</dbReference>
<proteinExistence type="inferred from homology"/>
<sequence length="795" mass="86855">MSKPPREPRERTGKSTLRLGARRNRADTAVEIAPEAPIIHGAVPPRDVLMRFLAGNPERASKREIAKAFGLKGDQRVALKDLLRALEEDGLVEKKRKALVRPGALPPVTVLDITTRDHDGELIGRPAEWPEDAGVAPAVLIRQSQVAKTKGKQAVGGIGDRVVAKIFASKSATGPAYTARIVKVLDRRRSANAALGVYRPMASGGGRVLPIDKRGEELVIDEGAEGAAVEGDLVEVEIERTGRFGLARARVSNVIGSVASEKAISMIAIHAHGIPYIFPDRVIEEAEAAGPASMVKREDWRSLPLVTIDPVDAKDHDDAVHAEPDPAPENEGGVIVTVAIADVSWYVRPRSALDQEALKRGNSVYFPDRVVPMLPERISNELCSLKENVDRPALAVRMRFAADGRKIGHSFHRIMMRSAAKLAYAQAQAAIDGNPDDKTGPLLEPILKPLWAAYAIIKRGRDRRQPLELDMPERKIVLKPDGRVDRVFVPERLDAHKLIEEMMIQANVAAAETLEAKRQALVYRVHDAPSLSKQEGLREFLNTLDISLMKGGNLRANHFNGILAKAEGKPYAQLVNEMVLRSQSQAVYSPENIGHFGLNLMKYAHFTSPIRRYADLIVHRALVGALGLGEGGITPAEEAALDDIAAEISTFERRAMAAERDTVDRLIAYHLSAHVNEEFDGRVSGVTKSGLFISLPHYGADGFIPISTLGRDYFIYDEAHQALSGERSGLGFRLGDSVRVKLVEAVPLAGALRFEMVSDGQPMPTATRSFHKAGRRDRPGSRRPPAGTRAPRGRR</sequence>
<dbReference type="STRING" id="1672749.BJF92_23220"/>
<dbReference type="SMART" id="SM00316">
    <property type="entry name" value="S1"/>
    <property type="match status" value="1"/>
</dbReference>
<accession>A0A1Q9AJU0</accession>
<keyword evidence="5 7" id="KW-0269">Exonuclease</keyword>
<comment type="similarity">
    <text evidence="7">Belongs to the RNR ribonuclease family. RNase R subfamily.</text>
</comment>
<name>A0A1Q9AJU0_9HYPH</name>
<dbReference type="InterPro" id="IPR012340">
    <property type="entry name" value="NA-bd_OB-fold"/>
</dbReference>
<dbReference type="Pfam" id="PF00575">
    <property type="entry name" value="S1"/>
    <property type="match status" value="1"/>
</dbReference>
<evidence type="ECO:0000256" key="8">
    <source>
        <dbReference type="SAM" id="MobiDB-lite"/>
    </source>
</evidence>
<dbReference type="PROSITE" id="PS01175">
    <property type="entry name" value="RIBONUCLEASE_II"/>
    <property type="match status" value="1"/>
</dbReference>
<protein>
    <recommendedName>
        <fullName evidence="7">Ribonuclease R</fullName>
        <shortName evidence="7">RNase R</shortName>
        <ecNumber evidence="7">3.1.13.1</ecNumber>
    </recommendedName>
</protein>
<evidence type="ECO:0000256" key="3">
    <source>
        <dbReference type="ARBA" id="ARBA00022722"/>
    </source>
</evidence>
<evidence type="ECO:0000259" key="9">
    <source>
        <dbReference type="PROSITE" id="PS50126"/>
    </source>
</evidence>
<dbReference type="SMART" id="SM00955">
    <property type="entry name" value="RNB"/>
    <property type="match status" value="1"/>
</dbReference>
<dbReference type="CDD" id="cd04471">
    <property type="entry name" value="S1_RNase_R"/>
    <property type="match status" value="1"/>
</dbReference>
<dbReference type="InterPro" id="IPR040476">
    <property type="entry name" value="CSD2"/>
</dbReference>
<evidence type="ECO:0000313" key="10">
    <source>
        <dbReference type="EMBL" id="OLP55454.1"/>
    </source>
</evidence>
<dbReference type="Pfam" id="PF00773">
    <property type="entry name" value="RNB"/>
    <property type="match status" value="1"/>
</dbReference>
<dbReference type="PANTHER" id="PTHR23355:SF9">
    <property type="entry name" value="DIS3-LIKE EXONUCLEASE 2"/>
    <property type="match status" value="1"/>
</dbReference>
<dbReference type="InterPro" id="IPR003029">
    <property type="entry name" value="S1_domain"/>
</dbReference>
<dbReference type="HAMAP" id="MF_01895">
    <property type="entry name" value="RNase_R"/>
    <property type="match status" value="1"/>
</dbReference>
<comment type="catalytic activity">
    <reaction evidence="1 7">
        <text>Exonucleolytic cleavage in the 3'- to 5'-direction to yield nucleoside 5'-phosphates.</text>
        <dbReference type="EC" id="3.1.13.1"/>
    </reaction>
</comment>
<dbReference type="InterPro" id="IPR004476">
    <property type="entry name" value="RNase_II/RNase_R"/>
</dbReference>
<keyword evidence="2 7" id="KW-0963">Cytoplasm</keyword>
<evidence type="ECO:0000256" key="4">
    <source>
        <dbReference type="ARBA" id="ARBA00022801"/>
    </source>
</evidence>
<comment type="subcellular location">
    <subcellularLocation>
        <location evidence="7">Cytoplasm</location>
    </subcellularLocation>
</comment>
<dbReference type="GO" id="GO:0005829">
    <property type="term" value="C:cytosol"/>
    <property type="evidence" value="ECO:0007669"/>
    <property type="project" value="TreeGrafter"/>
</dbReference>
<dbReference type="InterPro" id="IPR011805">
    <property type="entry name" value="RNase_R"/>
</dbReference>
<dbReference type="EC" id="3.1.13.1" evidence="7"/>
<evidence type="ECO:0000256" key="6">
    <source>
        <dbReference type="ARBA" id="ARBA00022884"/>
    </source>
</evidence>
<reference evidence="10 11" key="1">
    <citation type="submission" date="2016-09" db="EMBL/GenBank/DDBJ databases">
        <title>Rhizobium sp. nov., a novel species isolated from the rice rhizosphere.</title>
        <authorList>
            <person name="Zhao J."/>
            <person name="Zhang X."/>
        </authorList>
    </citation>
    <scope>NUCLEOTIDE SEQUENCE [LARGE SCALE GENOMIC DNA]</scope>
    <source>
        <strain evidence="10 11">MH17</strain>
    </source>
</reference>
<dbReference type="InterPro" id="IPR050180">
    <property type="entry name" value="RNR_Ribonuclease"/>
</dbReference>
<evidence type="ECO:0000256" key="1">
    <source>
        <dbReference type="ARBA" id="ARBA00001849"/>
    </source>
</evidence>
<dbReference type="InterPro" id="IPR022966">
    <property type="entry name" value="RNase_II/R_CS"/>
</dbReference>
<evidence type="ECO:0000256" key="5">
    <source>
        <dbReference type="ARBA" id="ARBA00022839"/>
    </source>
</evidence>
<feature type="domain" description="S1 motif" evidence="9">
    <location>
        <begin position="676"/>
        <end position="757"/>
    </location>
</feature>
<keyword evidence="6 7" id="KW-0694">RNA-binding</keyword>
<dbReference type="NCBIfam" id="TIGR02063">
    <property type="entry name" value="RNase_R"/>
    <property type="match status" value="1"/>
</dbReference>
<evidence type="ECO:0000256" key="2">
    <source>
        <dbReference type="ARBA" id="ARBA00022490"/>
    </source>
</evidence>
<dbReference type="GO" id="GO:0008859">
    <property type="term" value="F:exoribonuclease II activity"/>
    <property type="evidence" value="ECO:0007669"/>
    <property type="project" value="UniProtKB-UniRule"/>
</dbReference>
<dbReference type="PANTHER" id="PTHR23355">
    <property type="entry name" value="RIBONUCLEASE"/>
    <property type="match status" value="1"/>
</dbReference>
<organism evidence="10 11">
    <name type="scientific">Xaviernesmea rhizosphaerae</name>
    <dbReference type="NCBI Taxonomy" id="1672749"/>
    <lineage>
        <taxon>Bacteria</taxon>
        <taxon>Pseudomonadati</taxon>
        <taxon>Pseudomonadota</taxon>
        <taxon>Alphaproteobacteria</taxon>
        <taxon>Hyphomicrobiales</taxon>
        <taxon>Rhizobiaceae</taxon>
        <taxon>Rhizobium/Agrobacterium group</taxon>
        <taxon>Xaviernesmea</taxon>
    </lineage>
</organism>
<feature type="region of interest" description="Disordered" evidence="8">
    <location>
        <begin position="763"/>
        <end position="795"/>
    </location>
</feature>
<gene>
    <name evidence="7" type="primary">rnr</name>
    <name evidence="10" type="ORF">BJF92_23220</name>
</gene>
<dbReference type="GO" id="GO:0003723">
    <property type="term" value="F:RNA binding"/>
    <property type="evidence" value="ECO:0007669"/>
    <property type="project" value="UniProtKB-UniRule"/>
</dbReference>
<keyword evidence="4 7" id="KW-0378">Hydrolase</keyword>
<dbReference type="Pfam" id="PF17876">
    <property type="entry name" value="CSD2"/>
    <property type="match status" value="1"/>
</dbReference>
<feature type="compositionally biased region" description="Low complexity" evidence="8">
    <location>
        <begin position="783"/>
        <end position="795"/>
    </location>
</feature>
<comment type="caution">
    <text evidence="10">The sequence shown here is derived from an EMBL/GenBank/DDBJ whole genome shotgun (WGS) entry which is preliminary data.</text>
</comment>
<keyword evidence="3 7" id="KW-0540">Nuclease</keyword>
<dbReference type="AlphaFoldDB" id="A0A1Q9AJU0"/>
<dbReference type="NCBIfam" id="TIGR00358">
    <property type="entry name" value="3_prime_RNase"/>
    <property type="match status" value="1"/>
</dbReference>